<dbReference type="Pfam" id="PF00404">
    <property type="entry name" value="Dockerin_1"/>
    <property type="match status" value="1"/>
</dbReference>
<evidence type="ECO:0000313" key="5">
    <source>
        <dbReference type="Proteomes" id="UP000019109"/>
    </source>
</evidence>
<dbReference type="InterPro" id="IPR044060">
    <property type="entry name" value="Bacterial_rp_domain"/>
</dbReference>
<dbReference type="Gene3D" id="2.60.40.1260">
    <property type="entry name" value="Lamin Tail domain"/>
    <property type="match status" value="1"/>
</dbReference>
<dbReference type="InterPro" id="IPR016134">
    <property type="entry name" value="Dockerin_dom"/>
</dbReference>
<sequence>MEMKKIIGLLLSAILATNFVLSLAQSKAANLEQQHIYINELMASNKSTVRDGDLDDPKHGASGGAYSDWIELYNASNEPVDLTGCSISDDGATWVFPQGSIPPKGYLVIWASDKDKVTSDGQLHTNFKLSADGERVVLKSPDGSVIDSVTYGRLADDESYGRNPDGSDEFTIFSKATPNASNNNSHAIVLEPVFSHQAGFYTEEFELELSANQENTKIYYTLDGSDPKPGESGTFEYSGKIKIKSRAGEPNVLSMINTGDYYWNPPLGEVFKCTVVKAAAVRTDGQASRTVTRSYFVDSDMMTRYSLPVISIVTDKANLFDKDTGIYLNSNKSGADWERPAHIEFFENNGTPGFSHYCGIRLHGGGSKGFAQKSLRIYADRGYDYKEKISYDIFPGLKDKVTGKSITDFKRLILRNSGNDWSNSMFRDALMHKLVSHLNLDTQAYRPSVVFINGEYWGIHNIRERYDNIYFASHYNLDKDNVVLLEVTYLGTIVANEGTDEDVQAYTNEIIDFLKSNDITQKDNYEYIKTKMDVDNFIDYNVANIYFANNDWPQNNVTMWKYKTKDGLYHPEAPYGQDGRWRWIIKDTDFGFGGPFMGSSGVSHNTLNHASENTQNEWAVFLFKKLLENSEFRNAFINRMADYLNTCFDPELVTNTIDEMKDAIASSIPEHNARWQAISDWDGEIELMRTFAKRRPDYVTEHIISKFRRFGVTGTYSVKLETDSSMGFIRINSIDLKSTTRGVNNPEAWTGKYFKGVPLTIKAIPKEGYVFERWEGTDEASDTLVLTPTKDISLKAVFKKASSTECKISGYVKPDLFSKADDIKADFKVEVLGLNVSALTDKDGYFELTVPESNTGYVFKISKTNYLSREIKKDTVLNDMALSSKESPLILWAGDVEIDGISDGAINLIDIMEVAKAFNTTPADEKYKADMDFNKNNAINMEDIVIIAKHFSATSDDYE</sequence>
<dbReference type="PROSITE" id="PS51766">
    <property type="entry name" value="DOCKERIN"/>
    <property type="match status" value="1"/>
</dbReference>
<dbReference type="Proteomes" id="UP000019109">
    <property type="component" value="Unassembled WGS sequence"/>
</dbReference>
<dbReference type="GO" id="GO:0000272">
    <property type="term" value="P:polysaccharide catabolic process"/>
    <property type="evidence" value="ECO:0007669"/>
    <property type="project" value="InterPro"/>
</dbReference>
<feature type="domain" description="Dockerin" evidence="2">
    <location>
        <begin position="889"/>
        <end position="959"/>
    </location>
</feature>
<dbReference type="InterPro" id="IPR018247">
    <property type="entry name" value="EF_Hand_1_Ca_BS"/>
</dbReference>
<reference evidence="4" key="1">
    <citation type="journal article" date="2014" name="Genome Announc.">
        <title>Draft Genome Sequence of Clostridium straminisolvens Strain JCM 21531T, Isolated from a Cellulose-Degrading Bacterial Community.</title>
        <authorList>
            <person name="Yuki M."/>
            <person name="Oshima K."/>
            <person name="Suda W."/>
            <person name="Sakamoto M."/>
            <person name="Kitamura K."/>
            <person name="Iida T."/>
            <person name="Hattori M."/>
            <person name="Ohkuma M."/>
        </authorList>
    </citation>
    <scope>NUCLEOTIDE SEQUENCE [LARGE SCALE GENOMIC DNA]</scope>
    <source>
        <strain evidence="4">JCM 21531</strain>
    </source>
</reference>
<keyword evidence="1" id="KW-0732">Signal</keyword>
<dbReference type="AlphaFoldDB" id="W4V5H4"/>
<dbReference type="InterPro" id="IPR014867">
    <property type="entry name" value="Spore_coat_CotH_CotH2/3/7"/>
</dbReference>
<dbReference type="Pfam" id="PF00932">
    <property type="entry name" value="LTD"/>
    <property type="match status" value="1"/>
</dbReference>
<organism evidence="4 5">
    <name type="scientific">Acetivibrio straminisolvens JCM 21531</name>
    <dbReference type="NCBI Taxonomy" id="1294263"/>
    <lineage>
        <taxon>Bacteria</taxon>
        <taxon>Bacillati</taxon>
        <taxon>Bacillota</taxon>
        <taxon>Clostridia</taxon>
        <taxon>Eubacteriales</taxon>
        <taxon>Oscillospiraceae</taxon>
        <taxon>Acetivibrio</taxon>
    </lineage>
</organism>
<dbReference type="Pfam" id="PF08757">
    <property type="entry name" value="CotH"/>
    <property type="match status" value="1"/>
</dbReference>
<dbReference type="STRING" id="1294263.JCM21531_1418"/>
<gene>
    <name evidence="4" type="ORF">JCM21531_1418</name>
</gene>
<dbReference type="Pfam" id="PF18998">
    <property type="entry name" value="Flg_new_2"/>
    <property type="match status" value="1"/>
</dbReference>
<dbReference type="SUPFAM" id="SSF49464">
    <property type="entry name" value="Carboxypeptidase regulatory domain-like"/>
    <property type="match status" value="1"/>
</dbReference>
<dbReference type="SUPFAM" id="SSF74853">
    <property type="entry name" value="Lamin A/C globular tail domain"/>
    <property type="match status" value="1"/>
</dbReference>
<keyword evidence="5" id="KW-1185">Reference proteome</keyword>
<evidence type="ECO:0000313" key="4">
    <source>
        <dbReference type="EMBL" id="GAE88004.1"/>
    </source>
</evidence>
<evidence type="ECO:0000259" key="3">
    <source>
        <dbReference type="PROSITE" id="PS51841"/>
    </source>
</evidence>
<evidence type="ECO:0000259" key="2">
    <source>
        <dbReference type="PROSITE" id="PS51766"/>
    </source>
</evidence>
<dbReference type="PROSITE" id="PS00448">
    <property type="entry name" value="CLOS_CELLULOSOME_RPT"/>
    <property type="match status" value="1"/>
</dbReference>
<feature type="signal peptide" evidence="1">
    <location>
        <begin position="1"/>
        <end position="24"/>
    </location>
</feature>
<dbReference type="EMBL" id="BAVR01000012">
    <property type="protein sequence ID" value="GAE88004.1"/>
    <property type="molecule type" value="Genomic_DNA"/>
</dbReference>
<dbReference type="InterPro" id="IPR026876">
    <property type="entry name" value="Fn3_assoc_repeat"/>
</dbReference>
<dbReference type="InterPro" id="IPR001322">
    <property type="entry name" value="Lamin_tail_dom"/>
</dbReference>
<name>W4V5H4_9FIRM</name>
<feature type="chain" id="PRO_5039403855" evidence="1">
    <location>
        <begin position="25"/>
        <end position="959"/>
    </location>
</feature>
<dbReference type="InterPro" id="IPR036439">
    <property type="entry name" value="Dockerin_dom_sf"/>
</dbReference>
<protein>
    <submittedName>
        <fullName evidence="4">Membrane protein</fullName>
    </submittedName>
</protein>
<dbReference type="PROSITE" id="PS00018">
    <property type="entry name" value="EF_HAND_1"/>
    <property type="match status" value="1"/>
</dbReference>
<dbReference type="InterPro" id="IPR036415">
    <property type="entry name" value="Lamin_tail_dom_sf"/>
</dbReference>
<dbReference type="GO" id="GO:0004553">
    <property type="term" value="F:hydrolase activity, hydrolyzing O-glycosyl compounds"/>
    <property type="evidence" value="ECO:0007669"/>
    <property type="project" value="InterPro"/>
</dbReference>
<comment type="caution">
    <text evidence="4">The sequence shown here is derived from an EMBL/GenBank/DDBJ whole genome shotgun (WGS) entry which is preliminary data.</text>
</comment>
<evidence type="ECO:0000256" key="1">
    <source>
        <dbReference type="SAM" id="SignalP"/>
    </source>
</evidence>
<dbReference type="InterPro" id="IPR008969">
    <property type="entry name" value="CarboxyPept-like_regulatory"/>
</dbReference>
<proteinExistence type="predicted"/>
<dbReference type="InterPro" id="IPR002105">
    <property type="entry name" value="Dockerin_1_rpt"/>
</dbReference>
<feature type="domain" description="LTD" evidence="3">
    <location>
        <begin position="20"/>
        <end position="153"/>
    </location>
</feature>
<dbReference type="Pfam" id="PF13287">
    <property type="entry name" value="Fn3_assoc"/>
    <property type="match status" value="1"/>
</dbReference>
<dbReference type="PROSITE" id="PS51841">
    <property type="entry name" value="LTD"/>
    <property type="match status" value="1"/>
</dbReference>
<accession>W4V5H4</accession>
<dbReference type="SUPFAM" id="SSF63446">
    <property type="entry name" value="Type I dockerin domain"/>
    <property type="match status" value="1"/>
</dbReference>
<dbReference type="Gene3D" id="2.60.40.4130">
    <property type="match status" value="1"/>
</dbReference>